<dbReference type="RefSeq" id="WP_035345238.1">
    <property type="nucleotide sequence ID" value="NZ_LT615367.1"/>
</dbReference>
<sequence length="215" mass="24311">MGFYQQLQSATLPSQQLIRSSAVVHACRQKTLTETVYIAFLTQAYYYASYTASLLMAAGSRLPAHQTWLRRAISDYIQMEYGHKAWIINDILACGGEAAFLHRHAPPRHTDLMAAYLYEQIQHNPMSIFGLVHVLETSDMHIAPQLAEQIETELGLPASAMSYLHSHRSSNDVHLTFFAALMDNIRDNADKQAIIHTAHVVYPLYSNMLHSLTEH</sequence>
<dbReference type="InterPro" id="IPR016084">
    <property type="entry name" value="Haem_Oase-like_multi-hlx"/>
</dbReference>
<dbReference type="KEGG" id="daq:DAQ1742_00050"/>
<evidence type="ECO:0000313" key="2">
    <source>
        <dbReference type="Proteomes" id="UP000294820"/>
    </source>
</evidence>
<proteinExistence type="predicted"/>
<accession>A0A375A5B3</accession>
<feature type="non-terminal residue" evidence="1">
    <location>
        <position position="215"/>
    </location>
</feature>
<protein>
    <submittedName>
        <fullName evidence="1">Long-chain acyl-CoA synthetase</fullName>
    </submittedName>
</protein>
<dbReference type="EMBL" id="LT615367">
    <property type="protein sequence ID" value="SLM61193.1"/>
    <property type="molecule type" value="Genomic_DNA"/>
</dbReference>
<organism evidence="1 2">
    <name type="scientific">Dickeya aquatica</name>
    <dbReference type="NCBI Taxonomy" id="1401087"/>
    <lineage>
        <taxon>Bacteria</taxon>
        <taxon>Pseudomonadati</taxon>
        <taxon>Pseudomonadota</taxon>
        <taxon>Gammaproteobacteria</taxon>
        <taxon>Enterobacterales</taxon>
        <taxon>Pectobacteriaceae</taxon>
        <taxon>Dickeya</taxon>
    </lineage>
</organism>
<dbReference type="Gene3D" id="1.20.910.10">
    <property type="entry name" value="Heme oxygenase-like"/>
    <property type="match status" value="1"/>
</dbReference>
<dbReference type="Pfam" id="PF14518">
    <property type="entry name" value="Haem_oxygenas_2"/>
    <property type="match status" value="1"/>
</dbReference>
<name>A0A375A5B3_9GAMM</name>
<dbReference type="Proteomes" id="UP000294820">
    <property type="component" value="Chromosome 1"/>
</dbReference>
<dbReference type="SUPFAM" id="SSF48613">
    <property type="entry name" value="Heme oxygenase-like"/>
    <property type="match status" value="1"/>
</dbReference>
<dbReference type="AlphaFoldDB" id="A0A375A5B3"/>
<reference evidence="1 2" key="1">
    <citation type="submission" date="2016-09" db="EMBL/GenBank/DDBJ databases">
        <authorList>
            <person name="Reverchon S."/>
            <person name="Nasser W."/>
            <person name="Leonard S."/>
            <person name="Brochier C."/>
            <person name="Duprey A."/>
        </authorList>
    </citation>
    <scope>NUCLEOTIDE SEQUENCE [LARGE SCALE GENOMIC DNA]</scope>
    <source>
        <strain evidence="1 2">174/2</strain>
    </source>
</reference>
<keyword evidence="2" id="KW-1185">Reference proteome</keyword>
<gene>
    <name evidence="1" type="ORF">DAQ1742_00050</name>
</gene>
<evidence type="ECO:0000313" key="1">
    <source>
        <dbReference type="EMBL" id="SLM61193.1"/>
    </source>
</evidence>